<sequence length="548" mass="58812">MLEKMRLRTKMLVITATVLLGLILMTVLSALNTRTELTEARKALVRAQVENAYSMIAGFQAQEAEGKLTREEAQARAKEVIRLTRYGGEDGKAEYLYIWTTDGVSVMHPIKLEWAGKNMSEQVKDIQGRYTIKNLVNGVANASSAYVETLFPRPGQPPEKAVRKLQYVMKFTPWNWVVGTGIYLDDVETEFRNRLTVSLSITAVILLAIGAITFLISRSILRQVGGEPAEAIELMARASAGDLTVTVANAPEGSMLASFATMVAAIRAMAREIGQGSETLVSNAERISTASKEVSISAHQQADATSAMAAAIEQMTVSINHISSSAQDTRSESLRSAELAEQGESRVEEAVRAMNAIAGSATQTADKIRSLEERAQHVSSIAGVIKEIAAQTNLLALNAAIEAARAGEAGRGFAVVADEVRKLAERTSTATVEIEEMLQGIQGETSEAVQVMGAALPEVEAGVAMAENAAESLRGIRESAGNTLERINDVADATHEQSAASTSIAQKVEHIAQMVEETSAAMQNTAATAESLEKLAAELNALVRRFKY</sequence>
<evidence type="ECO:0000259" key="10">
    <source>
        <dbReference type="PROSITE" id="PS50111"/>
    </source>
</evidence>
<evidence type="ECO:0000256" key="3">
    <source>
        <dbReference type="ARBA" id="ARBA00022692"/>
    </source>
</evidence>
<evidence type="ECO:0000256" key="4">
    <source>
        <dbReference type="ARBA" id="ARBA00022989"/>
    </source>
</evidence>
<keyword evidence="4 9" id="KW-1133">Transmembrane helix</keyword>
<dbReference type="SUPFAM" id="SSF58104">
    <property type="entry name" value="Methyl-accepting chemotaxis protein (MCP) signaling domain"/>
    <property type="match status" value="1"/>
</dbReference>
<evidence type="ECO:0000256" key="8">
    <source>
        <dbReference type="PROSITE-ProRule" id="PRU00284"/>
    </source>
</evidence>
<dbReference type="SMART" id="SM01049">
    <property type="entry name" value="Cache_2"/>
    <property type="match status" value="1"/>
</dbReference>
<dbReference type="CDD" id="cd11386">
    <property type="entry name" value="MCP_signal"/>
    <property type="match status" value="1"/>
</dbReference>
<comment type="subcellular location">
    <subcellularLocation>
        <location evidence="1">Cell membrane</location>
        <topology evidence="1">Multi-pass membrane protein</topology>
    </subcellularLocation>
</comment>
<evidence type="ECO:0000256" key="7">
    <source>
        <dbReference type="ARBA" id="ARBA00029447"/>
    </source>
</evidence>
<reference evidence="11 12" key="1">
    <citation type="submission" date="2017-07" db="EMBL/GenBank/DDBJ databases">
        <title>Complete genome sequence of Oryzomicrobium terrae TPP412.</title>
        <authorList>
            <person name="Chiu L.-W."/>
            <person name="Lo K.-J."/>
            <person name="Tsai Y.-M."/>
            <person name="Lin S.-S."/>
            <person name="Kuo C.-H."/>
            <person name="Liu C.-T."/>
        </authorList>
    </citation>
    <scope>NUCLEOTIDE SEQUENCE [LARGE SCALE GENOMIC DNA]</scope>
    <source>
        <strain evidence="11 12">TPP412</strain>
    </source>
</reference>
<keyword evidence="2" id="KW-1003">Cell membrane</keyword>
<dbReference type="AlphaFoldDB" id="A0A5C1E8Y2"/>
<organism evidence="11 12">
    <name type="scientific">Oryzomicrobium terrae</name>
    <dbReference type="NCBI Taxonomy" id="1735038"/>
    <lineage>
        <taxon>Bacteria</taxon>
        <taxon>Pseudomonadati</taxon>
        <taxon>Pseudomonadota</taxon>
        <taxon>Betaproteobacteria</taxon>
        <taxon>Rhodocyclales</taxon>
        <taxon>Rhodocyclaceae</taxon>
        <taxon>Oryzomicrobium</taxon>
    </lineage>
</organism>
<dbReference type="Pfam" id="PF17200">
    <property type="entry name" value="sCache_2"/>
    <property type="match status" value="1"/>
</dbReference>
<keyword evidence="6 8" id="KW-0807">Transducer</keyword>
<evidence type="ECO:0000256" key="1">
    <source>
        <dbReference type="ARBA" id="ARBA00004651"/>
    </source>
</evidence>
<evidence type="ECO:0000256" key="9">
    <source>
        <dbReference type="SAM" id="Phobius"/>
    </source>
</evidence>
<dbReference type="Pfam" id="PF00015">
    <property type="entry name" value="MCPsignal"/>
    <property type="match status" value="1"/>
</dbReference>
<feature type="transmembrane region" description="Helical" evidence="9">
    <location>
        <begin position="195"/>
        <end position="216"/>
    </location>
</feature>
<dbReference type="PROSITE" id="PS50111">
    <property type="entry name" value="CHEMOTAXIS_TRANSDUC_2"/>
    <property type="match status" value="1"/>
</dbReference>
<dbReference type="PANTHER" id="PTHR32089">
    <property type="entry name" value="METHYL-ACCEPTING CHEMOTAXIS PROTEIN MCPB"/>
    <property type="match status" value="1"/>
</dbReference>
<dbReference type="Gene3D" id="3.30.450.20">
    <property type="entry name" value="PAS domain"/>
    <property type="match status" value="1"/>
</dbReference>
<dbReference type="KEGG" id="otr:OTERR_19500"/>
<dbReference type="Proteomes" id="UP000323671">
    <property type="component" value="Chromosome"/>
</dbReference>
<keyword evidence="12" id="KW-1185">Reference proteome</keyword>
<proteinExistence type="inferred from homology"/>
<dbReference type="FunFam" id="1.10.287.950:FF:000001">
    <property type="entry name" value="Methyl-accepting chemotaxis sensory transducer"/>
    <property type="match status" value="1"/>
</dbReference>
<dbReference type="GO" id="GO:0007165">
    <property type="term" value="P:signal transduction"/>
    <property type="evidence" value="ECO:0007669"/>
    <property type="project" value="UniProtKB-KW"/>
</dbReference>
<dbReference type="Gene3D" id="1.10.287.950">
    <property type="entry name" value="Methyl-accepting chemotaxis protein"/>
    <property type="match status" value="1"/>
</dbReference>
<evidence type="ECO:0000313" key="11">
    <source>
        <dbReference type="EMBL" id="QEL65426.1"/>
    </source>
</evidence>
<dbReference type="EMBL" id="CP022579">
    <property type="protein sequence ID" value="QEL65426.1"/>
    <property type="molecule type" value="Genomic_DNA"/>
</dbReference>
<dbReference type="SMART" id="SM00283">
    <property type="entry name" value="MA"/>
    <property type="match status" value="1"/>
</dbReference>
<protein>
    <submittedName>
        <fullName evidence="11">Methyl-accepting chemotaxis protein</fullName>
    </submittedName>
</protein>
<evidence type="ECO:0000256" key="2">
    <source>
        <dbReference type="ARBA" id="ARBA00022475"/>
    </source>
</evidence>
<evidence type="ECO:0000256" key="5">
    <source>
        <dbReference type="ARBA" id="ARBA00023136"/>
    </source>
</evidence>
<accession>A0A5C1E8Y2</accession>
<dbReference type="RefSeq" id="WP_054621397.1">
    <property type="nucleotide sequence ID" value="NZ_CP022579.1"/>
</dbReference>
<feature type="domain" description="Methyl-accepting transducer" evidence="10">
    <location>
        <begin position="276"/>
        <end position="512"/>
    </location>
</feature>
<evidence type="ECO:0000313" key="12">
    <source>
        <dbReference type="Proteomes" id="UP000323671"/>
    </source>
</evidence>
<dbReference type="PANTHER" id="PTHR32089:SF112">
    <property type="entry name" value="LYSOZYME-LIKE PROTEIN-RELATED"/>
    <property type="match status" value="1"/>
</dbReference>
<dbReference type="InterPro" id="IPR033480">
    <property type="entry name" value="sCache_2"/>
</dbReference>
<name>A0A5C1E8Y2_9RHOO</name>
<gene>
    <name evidence="11" type="primary">mcp</name>
    <name evidence="11" type="ORF">OTERR_19500</name>
</gene>
<dbReference type="InterPro" id="IPR004089">
    <property type="entry name" value="MCPsignal_dom"/>
</dbReference>
<dbReference type="GO" id="GO:0006935">
    <property type="term" value="P:chemotaxis"/>
    <property type="evidence" value="ECO:0007669"/>
    <property type="project" value="UniProtKB-ARBA"/>
</dbReference>
<keyword evidence="3 9" id="KW-0812">Transmembrane</keyword>
<evidence type="ECO:0000256" key="6">
    <source>
        <dbReference type="ARBA" id="ARBA00023224"/>
    </source>
</evidence>
<keyword evidence="5 9" id="KW-0472">Membrane</keyword>
<comment type="similarity">
    <text evidence="7">Belongs to the methyl-accepting chemotaxis (MCP) protein family.</text>
</comment>
<dbReference type="GO" id="GO:0005886">
    <property type="term" value="C:plasma membrane"/>
    <property type="evidence" value="ECO:0007669"/>
    <property type="project" value="UniProtKB-SubCell"/>
</dbReference>